<dbReference type="SUPFAM" id="SSF48452">
    <property type="entry name" value="TPR-like"/>
    <property type="match status" value="1"/>
</dbReference>
<organism evidence="3 4">
    <name type="scientific">Thermocatellispora tengchongensis</name>
    <dbReference type="NCBI Taxonomy" id="1073253"/>
    <lineage>
        <taxon>Bacteria</taxon>
        <taxon>Bacillati</taxon>
        <taxon>Actinomycetota</taxon>
        <taxon>Actinomycetes</taxon>
        <taxon>Streptosporangiales</taxon>
        <taxon>Streptosporangiaceae</taxon>
        <taxon>Thermocatellispora</taxon>
    </lineage>
</organism>
<dbReference type="SUPFAM" id="SSF52540">
    <property type="entry name" value="P-loop containing nucleoside triphosphate hydrolases"/>
    <property type="match status" value="1"/>
</dbReference>
<dbReference type="RefSeq" id="WP_185055562.1">
    <property type="nucleotide sequence ID" value="NZ_BAABIX010000033.1"/>
</dbReference>
<keyword evidence="4" id="KW-1185">Reference proteome</keyword>
<dbReference type="PRINTS" id="PR00364">
    <property type="entry name" value="DISEASERSIST"/>
</dbReference>
<dbReference type="InterPro" id="IPR049945">
    <property type="entry name" value="AAA_22"/>
</dbReference>
<dbReference type="GO" id="GO:0016887">
    <property type="term" value="F:ATP hydrolysis activity"/>
    <property type="evidence" value="ECO:0007669"/>
    <property type="project" value="InterPro"/>
</dbReference>
<reference evidence="3 4" key="1">
    <citation type="submission" date="2020-08" db="EMBL/GenBank/DDBJ databases">
        <title>Genomic Encyclopedia of Type Strains, Phase IV (KMG-IV): sequencing the most valuable type-strain genomes for metagenomic binning, comparative biology and taxonomic classification.</title>
        <authorList>
            <person name="Goeker M."/>
        </authorList>
    </citation>
    <scope>NUCLEOTIDE SEQUENCE [LARGE SCALE GENOMIC DNA]</scope>
    <source>
        <strain evidence="3 4">DSM 45615</strain>
    </source>
</reference>
<name>A0A840PRV6_9ACTN</name>
<dbReference type="EMBL" id="JACHGN010000025">
    <property type="protein sequence ID" value="MBB5138695.1"/>
    <property type="molecule type" value="Genomic_DNA"/>
</dbReference>
<evidence type="ECO:0000313" key="4">
    <source>
        <dbReference type="Proteomes" id="UP000578449"/>
    </source>
</evidence>
<dbReference type="InterPro" id="IPR011990">
    <property type="entry name" value="TPR-like_helical_dom_sf"/>
</dbReference>
<dbReference type="Gene3D" id="1.25.40.10">
    <property type="entry name" value="Tetratricopeptide repeat domain"/>
    <property type="match status" value="1"/>
</dbReference>
<comment type="caution">
    <text evidence="3">The sequence shown here is derived from an EMBL/GenBank/DDBJ whole genome shotgun (WGS) entry which is preliminary data.</text>
</comment>
<dbReference type="PANTHER" id="PTHR47691:SF3">
    <property type="entry name" value="HTH-TYPE TRANSCRIPTIONAL REGULATOR RV0890C-RELATED"/>
    <property type="match status" value="1"/>
</dbReference>
<evidence type="ECO:0000259" key="1">
    <source>
        <dbReference type="Pfam" id="PF13401"/>
    </source>
</evidence>
<accession>A0A840PRV6</accession>
<dbReference type="Gene3D" id="3.40.50.300">
    <property type="entry name" value="P-loop containing nucleotide triphosphate hydrolases"/>
    <property type="match status" value="1"/>
</dbReference>
<evidence type="ECO:0000313" key="3">
    <source>
        <dbReference type="EMBL" id="MBB5138695.1"/>
    </source>
</evidence>
<dbReference type="AlphaFoldDB" id="A0A840PRV6"/>
<feature type="domain" description="ORC1/DEAH AAA+ ATPase" evidence="1">
    <location>
        <begin position="31"/>
        <end position="122"/>
    </location>
</feature>
<dbReference type="InterPro" id="IPR058852">
    <property type="entry name" value="HTH_77"/>
</dbReference>
<dbReference type="Pfam" id="PF13401">
    <property type="entry name" value="AAA_22"/>
    <property type="match status" value="1"/>
</dbReference>
<dbReference type="InterPro" id="IPR027417">
    <property type="entry name" value="P-loop_NTPase"/>
</dbReference>
<gene>
    <name evidence="3" type="ORF">HNP84_008453</name>
</gene>
<dbReference type="Proteomes" id="UP000578449">
    <property type="component" value="Unassembled WGS sequence"/>
</dbReference>
<dbReference type="Pfam" id="PF25872">
    <property type="entry name" value="HTH_77"/>
    <property type="match status" value="1"/>
</dbReference>
<sequence>MERSYLPAEVTSFVGRRAELAEIKRLLGVSRLVTLTGLGGVGKSRLALRAARAVRRSFPGGVHLVDLSDLEDPELLGHTVCQALGLPDRTARTPLEVLIEHLRDQRALLLLDGVDHLVSPCAPLVDALLRAAPRLRVLVTSRQVLDVPGEHLLVVPPLPVPGPDEPASAARHESVALFVERAAAAVAGFELTERNREAVARLCARLDGIPLALELAAVRLHAMSVEQILDRLDGRFRLLVGGGPTRPPRHQTLRTAMGWSHELCTPEERLLWARLSVFTGSFDLDAAESVCADERLPAAAILDGVAGLVEKSIVMREDSDGGVRYRLLDTVREYGAEWLLLLDPEGAAELRARHVRHFTAFATACEAAWFGPDQERIFARTRAEHRNLRAALEFCVTRPGHARDGMGLAAILWFYWVGCGYLGEGRHWLDQALALDPAPSPERARALWACGYVAGVQGDIAYATRLLEECREIGDPRVAARAVHRLACTAFLDDELERAVPLFEEALKRYARLDDGAPPRGTGPPEPFGDVGGHAAVARVELAMVTAFLGRRARSAELCREARAMCERRGERWVRAHLDYVESYWAWASGDPVRAIGLARASLAAHHAFHDVIGVVMAVELIALLVTEGAAVPSAYDQAAVLQGAAARLWQSVGMPSFGSRYFNEPHQECARRARAAIGERRYTAMLARGGRLGLDATVSRALSDESELVGVGHLDPGAAVKYALSDDTVNP</sequence>
<dbReference type="PANTHER" id="PTHR47691">
    <property type="entry name" value="REGULATOR-RELATED"/>
    <property type="match status" value="1"/>
</dbReference>
<feature type="domain" description="Winged helix-turn-helix" evidence="2">
    <location>
        <begin position="268"/>
        <end position="339"/>
    </location>
</feature>
<evidence type="ECO:0000259" key="2">
    <source>
        <dbReference type="Pfam" id="PF25872"/>
    </source>
</evidence>
<protein>
    <submittedName>
        <fullName evidence="3">Putative ATPase</fullName>
    </submittedName>
</protein>
<proteinExistence type="predicted"/>